<dbReference type="EMBL" id="JMQP01000001">
    <property type="protein sequence ID" value="KIS36700.1"/>
    <property type="molecule type" value="Genomic_DNA"/>
</dbReference>
<gene>
    <name evidence="1" type="ORF">NTHI1209_00118</name>
</gene>
<accession>A0A158T0Q6</accession>
<comment type="caution">
    <text evidence="1">The sequence shown here is derived from an EMBL/GenBank/DDBJ whole genome shotgun (WGS) entry which is preliminary data.</text>
</comment>
<name>A0A158T0Q6_HAEIF</name>
<dbReference type="PATRIC" id="fig|727.582.peg.100"/>
<proteinExistence type="predicted"/>
<protein>
    <submittedName>
        <fullName evidence="1">Uncharacterized protein</fullName>
    </submittedName>
</protein>
<evidence type="ECO:0000313" key="2">
    <source>
        <dbReference type="Proteomes" id="UP000050700"/>
    </source>
</evidence>
<reference evidence="1 2" key="1">
    <citation type="submission" date="2014-05" db="EMBL/GenBank/DDBJ databases">
        <title>Methylome analysis of the phasevarions of Haemophilus influenzae.</title>
        <authorList>
            <person name="Atack J.M."/>
            <person name="Fox K.L."/>
            <person name="Power P.M."/>
            <person name="Clark T."/>
            <person name="Jurcisek J."/>
            <person name="Korlach J."/>
            <person name="Bakaletz L.O."/>
            <person name="Jennings M.P."/>
        </authorList>
    </citation>
    <scope>NUCLEOTIDE SEQUENCE [LARGE SCALE GENOMIC DNA]</scope>
    <source>
        <strain evidence="1 2">1209</strain>
    </source>
</reference>
<sequence length="30" mass="3524">MAFLYNPAPVLVNLTNFWLVLDLFKPHPRP</sequence>
<dbReference type="AlphaFoldDB" id="A0A158T0Q6"/>
<organism evidence="1 2">
    <name type="scientific">Haemophilus influenzae</name>
    <dbReference type="NCBI Taxonomy" id="727"/>
    <lineage>
        <taxon>Bacteria</taxon>
        <taxon>Pseudomonadati</taxon>
        <taxon>Pseudomonadota</taxon>
        <taxon>Gammaproteobacteria</taxon>
        <taxon>Pasteurellales</taxon>
        <taxon>Pasteurellaceae</taxon>
        <taxon>Haemophilus</taxon>
    </lineage>
</organism>
<dbReference type="Proteomes" id="UP000050700">
    <property type="component" value="Unassembled WGS sequence"/>
</dbReference>
<evidence type="ECO:0000313" key="1">
    <source>
        <dbReference type="EMBL" id="KIS36700.1"/>
    </source>
</evidence>